<evidence type="ECO:0000256" key="1">
    <source>
        <dbReference type="ARBA" id="ARBA00008226"/>
    </source>
</evidence>
<dbReference type="PRINTS" id="PR00980">
    <property type="entry name" value="TRNASYNTHALA"/>
</dbReference>
<evidence type="ECO:0000256" key="12">
    <source>
        <dbReference type="ARBA" id="ARBA00048300"/>
    </source>
</evidence>
<sequence length="885" mass="96551">MRQFTANELRKTWKQFYIDRGHVDVGAVSLVSDGSTGVMFNVAGMQPLMPYLLGKKHPLGKRLCNVQGCVRTNDIDSVGDKSHVTFFEMMGSWSLGDYFKEERCKWSYELLTEVFGFDADHLAATVFAGDDNAPRDEEGAQYRIASGFKKENIYYLPAEDNWWGLEYGPCGPDSEMFYIADKPDCGPNCGPGCDCGKYTELGNDVFMQYEKHKDGSLTPLKQKNVDTGWGLERILAFLNGSKDVYQVDVFTPVISYIEKNTGVKYNADEKTTKSMRILADHIRTSVMLIGDEAKLLPSNTGAGYILRRLIRRAVRHARALNLGKDKIIEMASIYIDKVYNESYPNLVKNREFVLTELSREIARFESTLENGLKEFNKILEKAKSEGRKEIDGKNAFFLYDTYGFPVELTVELAGEEGLLVDEKGFAAAMEEQKQKARDNQNFSANLSTNEGVFDALDSSVVSEFVGYTDIEAKGKIVAIADETKLVDSAKAGANVTVITDKTPFYGTMGGQVGDIGIIEGSKGTKIEVTETIHVAGGRIAHVGKVVSGSIKKGDKVTLIVDAENRAKTCRNHSATHLLQKALRVVLGDHVEQAGSYQDPDKTRFDFSHHQAMTADEIKKVEDLVNAKIAEALPVSTKEMSMEDAKKTGAMALFGEKYGDVVRVVEMGDFSVELCGGTHVSNTGKIGLFKIVSESGVAAGVRRIEALTGSNARDYYINTENTLNEVAKLLKTNSEGVSAHIKKLQDELKTLRSENESLKSKEAQAALGDVTDKVKQINGVNFLAVSLKGVDMNGLRDLGDQMKSKIGGGVILLVSENEDKVNLVAMATDDAMAKGAHAGNLIKAVAPKVGGGGGGRPNMAQAGGKNPVGIPDALQEAEKILSGQIK</sequence>
<dbReference type="EC" id="6.1.1.7" evidence="13"/>
<evidence type="ECO:0000256" key="8">
    <source>
        <dbReference type="ARBA" id="ARBA00022884"/>
    </source>
</evidence>
<dbReference type="GO" id="GO:0016740">
    <property type="term" value="F:transferase activity"/>
    <property type="evidence" value="ECO:0007669"/>
    <property type="project" value="UniProtKB-ARBA"/>
</dbReference>
<dbReference type="InterPro" id="IPR003156">
    <property type="entry name" value="DHHA1_dom"/>
</dbReference>
<evidence type="ECO:0000313" key="16">
    <source>
        <dbReference type="EMBL" id="SCX96507.1"/>
    </source>
</evidence>
<dbReference type="NCBIfam" id="TIGR00344">
    <property type="entry name" value="alaS"/>
    <property type="match status" value="1"/>
</dbReference>
<dbReference type="SUPFAM" id="SSF55186">
    <property type="entry name" value="ThrRS/AlaRS common domain"/>
    <property type="match status" value="1"/>
</dbReference>
<dbReference type="FunFam" id="3.10.310.40:FF:000001">
    <property type="entry name" value="Alanine--tRNA ligase"/>
    <property type="match status" value="1"/>
</dbReference>
<dbReference type="Pfam" id="PF02272">
    <property type="entry name" value="DHHA1"/>
    <property type="match status" value="1"/>
</dbReference>
<keyword evidence="5 13" id="KW-0547">Nucleotide-binding</keyword>
<dbReference type="Pfam" id="PF01411">
    <property type="entry name" value="tRNA-synt_2c"/>
    <property type="match status" value="1"/>
</dbReference>
<dbReference type="Gene3D" id="2.40.30.130">
    <property type="match status" value="1"/>
</dbReference>
<comment type="domain">
    <text evidence="13">Consists of three domains; the N-terminal catalytic domain, the editing domain and the C-terminal C-Ala domain. The editing domain removes incorrectly charged amino acids, while the C-Ala domain, along with tRNA(Ala), serves as a bridge to cooperatively bring together the editing and aminoacylation centers thus stimulating deacylation of misacylated tRNAs.</text>
</comment>
<keyword evidence="14" id="KW-0175">Coiled coil</keyword>
<accession>A0A1G5C2F1</accession>
<comment type="subcellular location">
    <subcellularLocation>
        <location evidence="13">Cytoplasm</location>
    </subcellularLocation>
</comment>
<dbReference type="PANTHER" id="PTHR11777">
    <property type="entry name" value="ALANYL-TRNA SYNTHETASE"/>
    <property type="match status" value="1"/>
</dbReference>
<evidence type="ECO:0000256" key="14">
    <source>
        <dbReference type="SAM" id="Coils"/>
    </source>
</evidence>
<dbReference type="Gene3D" id="6.10.250.550">
    <property type="match status" value="1"/>
</dbReference>
<dbReference type="GO" id="GO:0000049">
    <property type="term" value="F:tRNA binding"/>
    <property type="evidence" value="ECO:0007669"/>
    <property type="project" value="UniProtKB-KW"/>
</dbReference>
<evidence type="ECO:0000256" key="4">
    <source>
        <dbReference type="ARBA" id="ARBA00022723"/>
    </source>
</evidence>
<feature type="binding site" evidence="13">
    <location>
        <position position="572"/>
    </location>
    <ligand>
        <name>Zn(2+)</name>
        <dbReference type="ChEBI" id="CHEBI:29105"/>
    </ligand>
</feature>
<dbReference type="InterPro" id="IPR018163">
    <property type="entry name" value="Thr/Ala-tRNA-synth_IIc_edit"/>
</dbReference>
<evidence type="ECO:0000259" key="15">
    <source>
        <dbReference type="PROSITE" id="PS50860"/>
    </source>
</evidence>
<dbReference type="Gene3D" id="3.30.930.10">
    <property type="entry name" value="Bira Bifunctional Protein, Domain 2"/>
    <property type="match status" value="1"/>
</dbReference>
<dbReference type="InterPro" id="IPR018164">
    <property type="entry name" value="Ala-tRNA-synth_IIc_N"/>
</dbReference>
<dbReference type="GO" id="GO:0005829">
    <property type="term" value="C:cytosol"/>
    <property type="evidence" value="ECO:0007669"/>
    <property type="project" value="TreeGrafter"/>
</dbReference>
<dbReference type="FunFam" id="3.30.980.10:FF:000004">
    <property type="entry name" value="Alanine--tRNA ligase, cytoplasmic"/>
    <property type="match status" value="1"/>
</dbReference>
<dbReference type="InterPro" id="IPR045864">
    <property type="entry name" value="aa-tRNA-synth_II/BPL/LPL"/>
</dbReference>
<proteinExistence type="inferred from homology"/>
<keyword evidence="7 13" id="KW-0067">ATP-binding</keyword>
<evidence type="ECO:0000256" key="5">
    <source>
        <dbReference type="ARBA" id="ARBA00022741"/>
    </source>
</evidence>
<evidence type="ECO:0000256" key="7">
    <source>
        <dbReference type="ARBA" id="ARBA00022840"/>
    </source>
</evidence>
<dbReference type="SUPFAM" id="SSF55681">
    <property type="entry name" value="Class II aaRS and biotin synthetases"/>
    <property type="match status" value="1"/>
</dbReference>
<dbReference type="GO" id="GO:0006419">
    <property type="term" value="P:alanyl-tRNA aminoacylation"/>
    <property type="evidence" value="ECO:0007669"/>
    <property type="project" value="UniProtKB-UniRule"/>
</dbReference>
<feature type="binding site" evidence="13">
    <location>
        <position position="674"/>
    </location>
    <ligand>
        <name>Zn(2+)</name>
        <dbReference type="ChEBI" id="CHEBI:29105"/>
    </ligand>
</feature>
<keyword evidence="4 13" id="KW-0479">Metal-binding</keyword>
<dbReference type="SMART" id="SM00863">
    <property type="entry name" value="tRNA_SAD"/>
    <property type="match status" value="1"/>
</dbReference>
<dbReference type="EMBL" id="FMUR01000005">
    <property type="protein sequence ID" value="SCX96507.1"/>
    <property type="molecule type" value="Genomic_DNA"/>
</dbReference>
<keyword evidence="9 13" id="KW-0648">Protein biosynthesis</keyword>
<dbReference type="SUPFAM" id="SSF101353">
    <property type="entry name" value="Putative anticodon-binding domain of alanyl-tRNA synthetase (AlaRS)"/>
    <property type="match status" value="1"/>
</dbReference>
<dbReference type="Gene3D" id="3.30.54.20">
    <property type="match status" value="1"/>
</dbReference>
<dbReference type="InterPro" id="IPR050058">
    <property type="entry name" value="Ala-tRNA_ligase"/>
</dbReference>
<evidence type="ECO:0000256" key="13">
    <source>
        <dbReference type="HAMAP-Rule" id="MF_00036"/>
    </source>
</evidence>
<dbReference type="OrthoDB" id="9803884at2"/>
<dbReference type="PROSITE" id="PS50860">
    <property type="entry name" value="AA_TRNA_LIGASE_II_ALA"/>
    <property type="match status" value="1"/>
</dbReference>
<dbReference type="HAMAP" id="MF_00036_B">
    <property type="entry name" value="Ala_tRNA_synth_B"/>
    <property type="match status" value="1"/>
</dbReference>
<dbReference type="SUPFAM" id="SSF50447">
    <property type="entry name" value="Translation proteins"/>
    <property type="match status" value="1"/>
</dbReference>
<comment type="catalytic activity">
    <reaction evidence="12 13">
        <text>tRNA(Ala) + L-alanine + ATP = L-alanyl-tRNA(Ala) + AMP + diphosphate</text>
        <dbReference type="Rhea" id="RHEA:12540"/>
        <dbReference type="Rhea" id="RHEA-COMP:9657"/>
        <dbReference type="Rhea" id="RHEA-COMP:9923"/>
        <dbReference type="ChEBI" id="CHEBI:30616"/>
        <dbReference type="ChEBI" id="CHEBI:33019"/>
        <dbReference type="ChEBI" id="CHEBI:57972"/>
        <dbReference type="ChEBI" id="CHEBI:78442"/>
        <dbReference type="ChEBI" id="CHEBI:78497"/>
        <dbReference type="ChEBI" id="CHEBI:456215"/>
        <dbReference type="EC" id="6.1.1.7"/>
    </reaction>
</comment>
<dbReference type="Proteomes" id="UP000183047">
    <property type="component" value="Unassembled WGS sequence"/>
</dbReference>
<dbReference type="AlphaFoldDB" id="A0A1G5C2F1"/>
<dbReference type="Gene3D" id="3.10.310.40">
    <property type="match status" value="1"/>
</dbReference>
<evidence type="ECO:0000256" key="10">
    <source>
        <dbReference type="ARBA" id="ARBA00023146"/>
    </source>
</evidence>
<dbReference type="STRING" id="185008.bhn_I1142"/>
<dbReference type="RefSeq" id="WP_074461674.1">
    <property type="nucleotide sequence ID" value="NZ_FMUR01000005.1"/>
</dbReference>
<dbReference type="FunFam" id="3.30.54.20:FF:000001">
    <property type="entry name" value="Alanine--tRNA ligase"/>
    <property type="match status" value="1"/>
</dbReference>
<feature type="binding site" evidence="13">
    <location>
        <position position="678"/>
    </location>
    <ligand>
        <name>Zn(2+)</name>
        <dbReference type="ChEBI" id="CHEBI:29105"/>
    </ligand>
</feature>
<dbReference type="InterPro" id="IPR012947">
    <property type="entry name" value="tRNA_SAD"/>
</dbReference>
<dbReference type="GO" id="GO:0004813">
    <property type="term" value="F:alanine-tRNA ligase activity"/>
    <property type="evidence" value="ECO:0007669"/>
    <property type="project" value="UniProtKB-UniRule"/>
</dbReference>
<comment type="cofactor">
    <cofactor evidence="13">
        <name>Zn(2+)</name>
        <dbReference type="ChEBI" id="CHEBI:29105"/>
    </cofactor>
    <text evidence="13">Binds 1 zinc ion per subunit.</text>
</comment>
<reference evidence="17" key="1">
    <citation type="submission" date="2016-10" db="EMBL/GenBank/DDBJ databases">
        <authorList>
            <person name="Varghese N."/>
            <person name="Submissions S."/>
        </authorList>
    </citation>
    <scope>NUCLEOTIDE SEQUENCE [LARGE SCALE GENOMIC DNA]</scope>
    <source>
        <strain evidence="17">XBD2006</strain>
    </source>
</reference>
<dbReference type="PANTHER" id="PTHR11777:SF9">
    <property type="entry name" value="ALANINE--TRNA LIGASE, CYTOPLASMIC"/>
    <property type="match status" value="1"/>
</dbReference>
<name>A0A1G5C2F1_9FIRM</name>
<dbReference type="InterPro" id="IPR002318">
    <property type="entry name" value="Ala-tRNA-lgiase_IIc"/>
</dbReference>
<keyword evidence="17" id="KW-1185">Reference proteome</keyword>
<dbReference type="GO" id="GO:0140096">
    <property type="term" value="F:catalytic activity, acting on a protein"/>
    <property type="evidence" value="ECO:0007669"/>
    <property type="project" value="UniProtKB-ARBA"/>
</dbReference>
<organism evidence="16 17">
    <name type="scientific">Butyrivibrio hungatei</name>
    <dbReference type="NCBI Taxonomy" id="185008"/>
    <lineage>
        <taxon>Bacteria</taxon>
        <taxon>Bacillati</taxon>
        <taxon>Bacillota</taxon>
        <taxon>Clostridia</taxon>
        <taxon>Lachnospirales</taxon>
        <taxon>Lachnospiraceae</taxon>
        <taxon>Butyrivibrio</taxon>
    </lineage>
</organism>
<keyword evidence="13" id="KW-0963">Cytoplasm</keyword>
<feature type="binding site" evidence="13">
    <location>
        <position position="576"/>
    </location>
    <ligand>
        <name>Zn(2+)</name>
        <dbReference type="ChEBI" id="CHEBI:29105"/>
    </ligand>
</feature>
<dbReference type="GO" id="GO:0002161">
    <property type="term" value="F:aminoacyl-tRNA deacylase activity"/>
    <property type="evidence" value="ECO:0007669"/>
    <property type="project" value="TreeGrafter"/>
</dbReference>
<keyword evidence="10 13" id="KW-0030">Aminoacyl-tRNA synthetase</keyword>
<keyword evidence="8 13" id="KW-0694">RNA-binding</keyword>
<comment type="similarity">
    <text evidence="1 13">Belongs to the class-II aminoacyl-tRNA synthetase family.</text>
</comment>
<evidence type="ECO:0000313" key="17">
    <source>
        <dbReference type="Proteomes" id="UP000183047"/>
    </source>
</evidence>
<dbReference type="Pfam" id="PF07973">
    <property type="entry name" value="tRNA_SAD"/>
    <property type="match status" value="1"/>
</dbReference>
<evidence type="ECO:0000256" key="11">
    <source>
        <dbReference type="ARBA" id="ARBA00024779"/>
    </source>
</evidence>
<keyword evidence="3 13" id="KW-0436">Ligase</keyword>
<dbReference type="InterPro" id="IPR009000">
    <property type="entry name" value="Transl_B-barrel_sf"/>
</dbReference>
<dbReference type="GO" id="GO:0005524">
    <property type="term" value="F:ATP binding"/>
    <property type="evidence" value="ECO:0007669"/>
    <property type="project" value="UniProtKB-UniRule"/>
</dbReference>
<comment type="function">
    <text evidence="11 13">Catalyzes the attachment of alanine to tRNA(Ala) in a two-step reaction: alanine is first activated by ATP to form Ala-AMP and then transferred to the acceptor end of tRNA(Ala). Also edits incorrectly charged Ser-tRNA(Ala) and Gly-tRNA(Ala) via its editing domain.</text>
</comment>
<evidence type="ECO:0000256" key="2">
    <source>
        <dbReference type="ARBA" id="ARBA00022555"/>
    </source>
</evidence>
<dbReference type="InterPro" id="IPR018162">
    <property type="entry name" value="Ala-tRNA-ligase_IIc_anticod-bd"/>
</dbReference>
<dbReference type="CDD" id="cd00673">
    <property type="entry name" value="AlaRS_core"/>
    <property type="match status" value="1"/>
</dbReference>
<dbReference type="InterPro" id="IPR018165">
    <property type="entry name" value="Ala-tRNA-synth_IIc_core"/>
</dbReference>
<feature type="coiled-coil region" evidence="14">
    <location>
        <begin position="733"/>
        <end position="763"/>
    </location>
</feature>
<evidence type="ECO:0000256" key="9">
    <source>
        <dbReference type="ARBA" id="ARBA00022917"/>
    </source>
</evidence>
<dbReference type="GO" id="GO:0008270">
    <property type="term" value="F:zinc ion binding"/>
    <property type="evidence" value="ECO:0007669"/>
    <property type="project" value="UniProtKB-UniRule"/>
</dbReference>
<dbReference type="Gene3D" id="3.30.980.10">
    <property type="entry name" value="Threonyl-trna Synthetase, Chain A, domain 2"/>
    <property type="match status" value="1"/>
</dbReference>
<protein>
    <recommendedName>
        <fullName evidence="13">Alanine--tRNA ligase</fullName>
        <ecNumber evidence="13">6.1.1.7</ecNumber>
    </recommendedName>
    <alternativeName>
        <fullName evidence="13">Alanyl-tRNA synthetase</fullName>
        <shortName evidence="13">AlaRS</shortName>
    </alternativeName>
</protein>
<gene>
    <name evidence="13" type="primary">alaS</name>
    <name evidence="16" type="ORF">SAMN02910451_00943</name>
</gene>
<dbReference type="InterPro" id="IPR023033">
    <property type="entry name" value="Ala_tRNA_ligase_euk/bac"/>
</dbReference>
<keyword evidence="6 13" id="KW-0862">Zinc</keyword>
<feature type="domain" description="Alanyl-transfer RNA synthetases family profile" evidence="15">
    <location>
        <begin position="4"/>
        <end position="717"/>
    </location>
</feature>
<evidence type="ECO:0000256" key="6">
    <source>
        <dbReference type="ARBA" id="ARBA00022833"/>
    </source>
</evidence>
<evidence type="ECO:0000256" key="3">
    <source>
        <dbReference type="ARBA" id="ARBA00022598"/>
    </source>
</evidence>
<keyword evidence="2 13" id="KW-0820">tRNA-binding</keyword>